<keyword evidence="3" id="KW-1185">Reference proteome</keyword>
<dbReference type="Gene3D" id="3.40.525.10">
    <property type="entry name" value="CRAL-TRIO lipid binding domain"/>
    <property type="match status" value="1"/>
</dbReference>
<evidence type="ECO:0000313" key="3">
    <source>
        <dbReference type="Proteomes" id="UP001153069"/>
    </source>
</evidence>
<dbReference type="EMBL" id="CAICTM010002072">
    <property type="protein sequence ID" value="CAB9527796.1"/>
    <property type="molecule type" value="Genomic_DNA"/>
</dbReference>
<dbReference type="Proteomes" id="UP001153069">
    <property type="component" value="Unassembled WGS sequence"/>
</dbReference>
<feature type="domain" description="CRAL-TRIO" evidence="1">
    <location>
        <begin position="53"/>
        <end position="139"/>
    </location>
</feature>
<comment type="caution">
    <text evidence="2">The sequence shown here is derived from an EMBL/GenBank/DDBJ whole genome shotgun (WGS) entry which is preliminary data.</text>
</comment>
<dbReference type="SUPFAM" id="SSF52087">
    <property type="entry name" value="CRAL/TRIO domain"/>
    <property type="match status" value="1"/>
</dbReference>
<evidence type="ECO:0000259" key="1">
    <source>
        <dbReference type="Pfam" id="PF00650"/>
    </source>
</evidence>
<dbReference type="InterPro" id="IPR001251">
    <property type="entry name" value="CRAL-TRIO_dom"/>
</dbReference>
<dbReference type="InterPro" id="IPR036865">
    <property type="entry name" value="CRAL-TRIO_dom_sf"/>
</dbReference>
<name>A0A9N8EV39_9STRA</name>
<dbReference type="Pfam" id="PF00650">
    <property type="entry name" value="CRAL_TRIO"/>
    <property type="match status" value="1"/>
</dbReference>
<accession>A0A9N8EV39</accession>
<protein>
    <recommendedName>
        <fullName evidence="1">CRAL-TRIO domain-containing protein</fullName>
    </recommendedName>
</protein>
<sequence>MAVRQFVLAMPSLFLSFTYNHTKGGYVTITDMTGTDLQALKTEKGWKTHMAGHCYMLDAMNPDFHSIRTGISFVVECDGFSWASHMDFATSKNLCRDFYSFYPYRAQQLSYFHTNLFLNMTIAACRAVLPKSIASKFQLKGQFIACKRASEGDMQWLLRISFS</sequence>
<dbReference type="AlphaFoldDB" id="A0A9N8EV39"/>
<gene>
    <name evidence="2" type="ORF">SEMRO_2074_G313520.1</name>
</gene>
<evidence type="ECO:0000313" key="2">
    <source>
        <dbReference type="EMBL" id="CAB9527796.1"/>
    </source>
</evidence>
<reference evidence="2" key="1">
    <citation type="submission" date="2020-06" db="EMBL/GenBank/DDBJ databases">
        <authorList>
            <consortium name="Plant Systems Biology data submission"/>
        </authorList>
    </citation>
    <scope>NUCLEOTIDE SEQUENCE</scope>
    <source>
        <strain evidence="2">D6</strain>
    </source>
</reference>
<organism evidence="2 3">
    <name type="scientific">Seminavis robusta</name>
    <dbReference type="NCBI Taxonomy" id="568900"/>
    <lineage>
        <taxon>Eukaryota</taxon>
        <taxon>Sar</taxon>
        <taxon>Stramenopiles</taxon>
        <taxon>Ochrophyta</taxon>
        <taxon>Bacillariophyta</taxon>
        <taxon>Bacillariophyceae</taxon>
        <taxon>Bacillariophycidae</taxon>
        <taxon>Naviculales</taxon>
        <taxon>Naviculaceae</taxon>
        <taxon>Seminavis</taxon>
    </lineage>
</organism>
<proteinExistence type="predicted"/>